<name>A0ABQ9NRK2_9PEZI</name>
<evidence type="ECO:0000313" key="4">
    <source>
        <dbReference type="Proteomes" id="UP001172684"/>
    </source>
</evidence>
<feature type="coiled-coil region" evidence="1">
    <location>
        <begin position="235"/>
        <end position="269"/>
    </location>
</feature>
<protein>
    <submittedName>
        <fullName evidence="3">Uncharacterized protein</fullName>
    </submittedName>
</protein>
<dbReference type="Proteomes" id="UP001172684">
    <property type="component" value="Unassembled WGS sequence"/>
</dbReference>
<proteinExistence type="predicted"/>
<sequence>MTDTKSAVNMDEPSLREKMTMFRQFMDDAKAAKQAQDRYADRLQRSNRGQFRMLESKLEAAEERVASLQQQLDSSKERECAMAEVTASQQMTIVKLRMENDVQFKVMTSMERELMKLQKDCLVKAGNSQAELKSLSSQITAMRSNNDTLWAELCRCHRNNRHLAEENTDLKEQLASQTVLSRHLQQALHKQTTIARDELQRSNTSSDDASDASAHDLTDPLEAALASNRYLKKHYATARTEKEAAEKRMSDLEAQIEERDAKLRNLDDKLLAEEIECSTLMARTKELEPLIKINETLRKEKAELYQLARGSLPSSEKYDGIIGCKDREIVHFWRLAEKYRADAERVPQLEKDKEFLAKEYKLYKARYYDQVSDYEDARRTIARLEGRMEELGEADGSAYQGAVGMAIDKEHARRHGKKQRTVRFDV</sequence>
<feature type="coiled-coil region" evidence="1">
    <location>
        <begin position="51"/>
        <end position="78"/>
    </location>
</feature>
<feature type="region of interest" description="Disordered" evidence="2">
    <location>
        <begin position="191"/>
        <end position="216"/>
    </location>
</feature>
<accession>A0ABQ9NRK2</accession>
<evidence type="ECO:0000256" key="2">
    <source>
        <dbReference type="SAM" id="MobiDB-lite"/>
    </source>
</evidence>
<keyword evidence="1" id="KW-0175">Coiled coil</keyword>
<comment type="caution">
    <text evidence="3">The sequence shown here is derived from an EMBL/GenBank/DDBJ whole genome shotgun (WGS) entry which is preliminary data.</text>
</comment>
<reference evidence="3" key="1">
    <citation type="submission" date="2022-10" db="EMBL/GenBank/DDBJ databases">
        <title>Culturing micro-colonial fungi from biological soil crusts in the Mojave desert and describing Neophaeococcomyces mojavensis, and introducing the new genera and species Taxawa tesnikishii.</title>
        <authorList>
            <person name="Kurbessoian T."/>
            <person name="Stajich J.E."/>
        </authorList>
    </citation>
    <scope>NUCLEOTIDE SEQUENCE</scope>
    <source>
        <strain evidence="3">TK_1</strain>
    </source>
</reference>
<keyword evidence="4" id="KW-1185">Reference proteome</keyword>
<evidence type="ECO:0000313" key="3">
    <source>
        <dbReference type="EMBL" id="KAJ9665030.1"/>
    </source>
</evidence>
<evidence type="ECO:0000256" key="1">
    <source>
        <dbReference type="SAM" id="Coils"/>
    </source>
</evidence>
<dbReference type="EMBL" id="JAPDRL010000033">
    <property type="protein sequence ID" value="KAJ9665030.1"/>
    <property type="molecule type" value="Genomic_DNA"/>
</dbReference>
<organism evidence="3 4">
    <name type="scientific">Coniosporium apollinis</name>
    <dbReference type="NCBI Taxonomy" id="61459"/>
    <lineage>
        <taxon>Eukaryota</taxon>
        <taxon>Fungi</taxon>
        <taxon>Dikarya</taxon>
        <taxon>Ascomycota</taxon>
        <taxon>Pezizomycotina</taxon>
        <taxon>Dothideomycetes</taxon>
        <taxon>Dothideomycetes incertae sedis</taxon>
        <taxon>Coniosporium</taxon>
    </lineage>
</organism>
<gene>
    <name evidence="3" type="ORF">H2201_004895</name>
</gene>